<dbReference type="EMBL" id="VUJX02000010">
    <property type="protein sequence ID" value="KAL0931116.1"/>
    <property type="molecule type" value="Genomic_DNA"/>
</dbReference>
<evidence type="ECO:0000313" key="2">
    <source>
        <dbReference type="Proteomes" id="UP000805649"/>
    </source>
</evidence>
<organism evidence="1 2">
    <name type="scientific">Colletotrichum truncatum</name>
    <name type="common">Anthracnose fungus</name>
    <name type="synonym">Colletotrichum capsici</name>
    <dbReference type="NCBI Taxonomy" id="5467"/>
    <lineage>
        <taxon>Eukaryota</taxon>
        <taxon>Fungi</taxon>
        <taxon>Dikarya</taxon>
        <taxon>Ascomycota</taxon>
        <taxon>Pezizomycotina</taxon>
        <taxon>Sordariomycetes</taxon>
        <taxon>Hypocreomycetidae</taxon>
        <taxon>Glomerellales</taxon>
        <taxon>Glomerellaceae</taxon>
        <taxon>Colletotrichum</taxon>
        <taxon>Colletotrichum truncatum species complex</taxon>
    </lineage>
</organism>
<evidence type="ECO:0000313" key="1">
    <source>
        <dbReference type="EMBL" id="KAL0931116.1"/>
    </source>
</evidence>
<proteinExistence type="predicted"/>
<gene>
    <name evidence="1" type="ORF">CTRU02_213851</name>
</gene>
<name>A0ACC3YHI2_COLTU</name>
<keyword evidence="2" id="KW-1185">Reference proteome</keyword>
<comment type="caution">
    <text evidence="1">The sequence shown here is derived from an EMBL/GenBank/DDBJ whole genome shotgun (WGS) entry which is preliminary data.</text>
</comment>
<accession>A0ACC3YHI2</accession>
<dbReference type="Proteomes" id="UP000805649">
    <property type="component" value="Unassembled WGS sequence"/>
</dbReference>
<protein>
    <submittedName>
        <fullName evidence="1">Subtilisin-like serine protease pr1c</fullName>
    </submittedName>
</protein>
<reference evidence="1 2" key="1">
    <citation type="journal article" date="2020" name="Phytopathology">
        <title>Genome Sequence Resources of Colletotrichum truncatum, C. plurivorum, C. musicola, and C. sojae: Four Species Pathogenic to Soybean (Glycine max).</title>
        <authorList>
            <person name="Rogerio F."/>
            <person name="Boufleur T.R."/>
            <person name="Ciampi-Guillardi M."/>
            <person name="Sukno S.A."/>
            <person name="Thon M.R."/>
            <person name="Massola Junior N.S."/>
            <person name="Baroncelli R."/>
        </authorList>
    </citation>
    <scope>NUCLEOTIDE SEQUENCE [LARGE SCALE GENOMIC DNA]</scope>
    <source>
        <strain evidence="1 2">CMES1059</strain>
    </source>
</reference>
<sequence length="1025" mass="109590">MSRFRKRDGSMDTVRVMSSFSETVGATAQPVLTFDSAIFRGMSFELPETNATSVKKVENITGVQAVWPAGIFTIPETQAIVQEGENPPWTPHVMTRVNELHARGINGSDVVVALVDSGVDYNHPDLGGGFGPGFKVEGGYDLVGDAYNGKDVAAQPDADPMDCQGHGTHVSGIVASTNRYNPGVAPDARLRMYKVFGCSTSTSEDYIIAAFLRAHDEGADIISASLGSVQGFPYTPTSIVASKIQAAGTFIAAAAGNSGQNGPFYSSNLGNAFGITTVGSVAATDLVGHSVVAHASDGSSREIKYVSASQSQFKINGTVKAHFYNDTTRDSCDWSTAPKVPDDEILLLPRGDCNWWTMDIILFGKVKCFAVALISREDGLWLLNKHKSGVSVTYEFVSNEKPIAVPVDFYGGGAISNFSSWGPTLDARMKPEISAPGGGILSTYPMALGKYAVLSGTSMATPYVAGVAALYFSSRGGRATLGSDGARLAHERIIASGSPVGGYQNNGVKENVAMAGAGLLDAVKVVDYQTSVSPANINLNDTDHFQSTHVIRISNSGDKEVEYRIFHEPGSTMHPKRQNNAWTNLEPPEVMDKNFQASVSLSAETIKVGPRSTSELTIQFTEPVGSNATLPVYGGGIVIASDKESLRVTYMGIKGSLYWCDIWEMHRGTPLFMRNYDGVGQLADGDHYVLQPYGTVPLGYFNVLWSTEEISFDYVARDWTPSDWVYPPVPGQNKWYGSAASAESNFPVYKYPRIESGQYAVPGQTYSHGGPVLPGEYRMLGRTLRTYGDPSRLDDWQWKLSPWFTMKAAEPSNSSTTSVSITTSAEPTTSAVPPPLATCGGDVRPISIQARGNGPTLYKVAIDNDFLCIDTDGTSVNPSEAAINDEGQVAFRFPGVDNDRWASAHTIANSLIYLYRASSINSPWSYLTCNIAEGSGKLECKSNARETFYACGGNSPLVRVSTQVPTDEGCYEVTFFASVLDNPACSTSTAITTSSAVSTTKVTSTSGPSITASSISFGSNTAVPS</sequence>